<evidence type="ECO:0000313" key="1">
    <source>
        <dbReference type="EMBL" id="KAJ8634409.1"/>
    </source>
</evidence>
<proteinExistence type="predicted"/>
<comment type="caution">
    <text evidence="1">The sequence shown here is derived from an EMBL/GenBank/DDBJ whole genome shotgun (WGS) entry which is preliminary data.</text>
</comment>
<protein>
    <submittedName>
        <fullName evidence="1">Uncharacterized protein</fullName>
    </submittedName>
</protein>
<gene>
    <name evidence="1" type="ORF">MRB53_027745</name>
</gene>
<dbReference type="Proteomes" id="UP001234297">
    <property type="component" value="Chromosome 8"/>
</dbReference>
<reference evidence="1 2" key="1">
    <citation type="journal article" date="2022" name="Hortic Res">
        <title>A haplotype resolved chromosomal level avocado genome allows analysis of novel avocado genes.</title>
        <authorList>
            <person name="Nath O."/>
            <person name="Fletcher S.J."/>
            <person name="Hayward A."/>
            <person name="Shaw L.M."/>
            <person name="Masouleh A.K."/>
            <person name="Furtado A."/>
            <person name="Henry R.J."/>
            <person name="Mitter N."/>
        </authorList>
    </citation>
    <scope>NUCLEOTIDE SEQUENCE [LARGE SCALE GENOMIC DNA]</scope>
    <source>
        <strain evidence="2">cv. Hass</strain>
    </source>
</reference>
<name>A0ACC2LMY7_PERAE</name>
<dbReference type="EMBL" id="CM056816">
    <property type="protein sequence ID" value="KAJ8634409.1"/>
    <property type="molecule type" value="Genomic_DNA"/>
</dbReference>
<accession>A0ACC2LMY7</accession>
<organism evidence="1 2">
    <name type="scientific">Persea americana</name>
    <name type="common">Avocado</name>
    <dbReference type="NCBI Taxonomy" id="3435"/>
    <lineage>
        <taxon>Eukaryota</taxon>
        <taxon>Viridiplantae</taxon>
        <taxon>Streptophyta</taxon>
        <taxon>Embryophyta</taxon>
        <taxon>Tracheophyta</taxon>
        <taxon>Spermatophyta</taxon>
        <taxon>Magnoliopsida</taxon>
        <taxon>Magnoliidae</taxon>
        <taxon>Laurales</taxon>
        <taxon>Lauraceae</taxon>
        <taxon>Persea</taxon>
    </lineage>
</organism>
<sequence length="94" mass="11036">MHERGLLTTIFHSPSRAATARGSRRRRPSGGTVRLGNRRRRLRLAYRPGARWRFVMTLFRRVKKAFWEVASNGLLFESCHWSFPFIYPLGFAPM</sequence>
<evidence type="ECO:0000313" key="2">
    <source>
        <dbReference type="Proteomes" id="UP001234297"/>
    </source>
</evidence>
<keyword evidence="2" id="KW-1185">Reference proteome</keyword>